<evidence type="ECO:0000313" key="3">
    <source>
        <dbReference type="Proteomes" id="UP000005270"/>
    </source>
</evidence>
<dbReference type="InParanoid" id="I3TG88"/>
<dbReference type="HOGENOM" id="CLU_1154397_0_0_2"/>
<reference evidence="2 3" key="1">
    <citation type="journal article" date="2012" name="J. Bacteriol.">
        <title>Complete genome sequence of the hyperthermophilic cellulolytic Crenarchaeon 'Thermogladius cellulolyticus' 1633.</title>
        <authorList>
            <person name="Mardanov A.V."/>
            <person name="Kochetkova T.V."/>
            <person name="Beletsky A.V."/>
            <person name="Bonch-Osmolovskaya E.A."/>
            <person name="Ravin N.V."/>
            <person name="Skryabin K.G."/>
        </authorList>
    </citation>
    <scope>NUCLEOTIDE SEQUENCE [LARGE SCALE GENOMIC DNA]</scope>
    <source>
        <strain evidence="3">DSM 22663 / VKM B-2946 / 1633</strain>
    </source>
</reference>
<name>I3TG88_THEC1</name>
<dbReference type="STRING" id="1184251.TCELL_1354"/>
<feature type="transmembrane region" description="Helical" evidence="1">
    <location>
        <begin position="50"/>
        <end position="70"/>
    </location>
</feature>
<feature type="transmembrane region" description="Helical" evidence="1">
    <location>
        <begin position="20"/>
        <end position="38"/>
    </location>
</feature>
<organism evidence="2 3">
    <name type="scientific">Thermogladius calderae (strain DSM 22663 / VKM B-2946 / 1633)</name>
    <dbReference type="NCBI Taxonomy" id="1184251"/>
    <lineage>
        <taxon>Archaea</taxon>
        <taxon>Thermoproteota</taxon>
        <taxon>Thermoprotei</taxon>
        <taxon>Desulfurococcales</taxon>
        <taxon>Desulfurococcaceae</taxon>
        <taxon>Thermogladius</taxon>
    </lineage>
</organism>
<evidence type="ECO:0000313" key="2">
    <source>
        <dbReference type="EMBL" id="AFK51776.1"/>
    </source>
</evidence>
<keyword evidence="3" id="KW-1185">Reference proteome</keyword>
<proteinExistence type="predicted"/>
<protein>
    <submittedName>
        <fullName evidence="2">Uncharacterized protein</fullName>
    </submittedName>
</protein>
<dbReference type="KEGG" id="thg:TCELL_1354"/>
<dbReference type="EMBL" id="CP003531">
    <property type="protein sequence ID" value="AFK51776.1"/>
    <property type="molecule type" value="Genomic_DNA"/>
</dbReference>
<keyword evidence="1" id="KW-0812">Transmembrane</keyword>
<accession>I3TG88</accession>
<feature type="transmembrane region" description="Helical" evidence="1">
    <location>
        <begin position="119"/>
        <end position="144"/>
    </location>
</feature>
<evidence type="ECO:0000256" key="1">
    <source>
        <dbReference type="SAM" id="Phobius"/>
    </source>
</evidence>
<dbReference type="Proteomes" id="UP000005270">
    <property type="component" value="Chromosome"/>
</dbReference>
<gene>
    <name evidence="2" type="ordered locus">TCELL_1354</name>
</gene>
<dbReference type="AlphaFoldDB" id="I3TG88"/>
<sequence>MDNIVRELAGISASNRAVLVSLYVSSLSPAYVLFLALMELLELPEDSLRIALMFGFLGVVFTTAMIVYLISSTSRLAESLNEYGSILARLVWERTGVRLETLEVATLEFERGFKTYMEWYPLAILAGILSLISYNTFFYAVVLFELYSALNSFFLAQVKVAINSIENYAEIVEESVTQKIGARRVGLRPGTSVSDELIALGPLLLGSLTPIVCFKELAVLEEFVDRFRSFHVEVKYLLTK</sequence>
<keyword evidence="1" id="KW-0472">Membrane</keyword>
<keyword evidence="1" id="KW-1133">Transmembrane helix</keyword>